<sequence length="103" mass="10495">MKLRPGRQVASTVDGTRMIVVRAPGDDIVLTCGGAEMVDPAEAGTGEGGVADPGQQEGTVLGKRYTHDGLGLELLCTKPGQGTVAVDGEPLVLKEAKPLPASD</sequence>
<accession>A0A1H6DTK7</accession>
<keyword evidence="2" id="KW-1185">Reference proteome</keyword>
<organism evidence="1 2">
    <name type="scientific">Thermomonospora echinospora</name>
    <dbReference type="NCBI Taxonomy" id="1992"/>
    <lineage>
        <taxon>Bacteria</taxon>
        <taxon>Bacillati</taxon>
        <taxon>Actinomycetota</taxon>
        <taxon>Actinomycetes</taxon>
        <taxon>Streptosporangiales</taxon>
        <taxon>Thermomonosporaceae</taxon>
        <taxon>Thermomonospora</taxon>
    </lineage>
</organism>
<name>A0A1H6DTK7_9ACTN</name>
<dbReference type="OrthoDB" id="7478453at2"/>
<dbReference type="AlphaFoldDB" id="A0A1H6DTK7"/>
<proteinExistence type="predicted"/>
<dbReference type="RefSeq" id="WP_103943484.1">
    <property type="nucleotide sequence ID" value="NZ_FNVO01000022.1"/>
</dbReference>
<evidence type="ECO:0000313" key="2">
    <source>
        <dbReference type="Proteomes" id="UP000236723"/>
    </source>
</evidence>
<dbReference type="Proteomes" id="UP000236723">
    <property type="component" value="Unassembled WGS sequence"/>
</dbReference>
<dbReference type="EMBL" id="FNVO01000022">
    <property type="protein sequence ID" value="SEG88580.1"/>
    <property type="molecule type" value="Genomic_DNA"/>
</dbReference>
<gene>
    <name evidence="1" type="ORF">SAMN04489712_12236</name>
</gene>
<protein>
    <submittedName>
        <fullName evidence="1">Uncharacterized protein</fullName>
    </submittedName>
</protein>
<reference evidence="2" key="1">
    <citation type="submission" date="2016-10" db="EMBL/GenBank/DDBJ databases">
        <authorList>
            <person name="Varghese N."/>
            <person name="Submissions S."/>
        </authorList>
    </citation>
    <scope>NUCLEOTIDE SEQUENCE [LARGE SCALE GENOMIC DNA]</scope>
    <source>
        <strain evidence="2">DSM 43163</strain>
    </source>
</reference>
<evidence type="ECO:0000313" key="1">
    <source>
        <dbReference type="EMBL" id="SEG88580.1"/>
    </source>
</evidence>